<comment type="similarity">
    <text evidence="1">Belongs to the UDP-glycosyltransferase family.</text>
</comment>
<sequence>MVVVMGVQPRILLVTLPAQGHINPALQFAKRLVAIGALVTFSTSMGAERRMSKTGTYPEGLSFAAFDDGSEHGFSPSDDINHYFTELRRVGSKSLAELIAASSKNGRPFTCVVYSNLIPWVAKVARELNLPSTLLWNQSPALLDIFYYYFNGYGDTIRENINDPTFSLKLPGLPPLGSHDLPSFLNPGSNHDFAIPINREHIEVLDEETNPRVLVNTFDALECEALNSIGKFKLVGVGPLIPSAFLDGKDPTDTSFAVWKTGVRVPSPSKEGIVEGDEIQKCLEVVMGGGELGQEMRNNAKKWKHLARQSSREGGSSYNNLKAFVDEMAGAVTQLEI</sequence>
<comment type="caution">
    <text evidence="2">The sequence shown here is derived from an EMBL/GenBank/DDBJ whole genome shotgun (WGS) entry which is preliminary data.</text>
</comment>
<protein>
    <submittedName>
        <fullName evidence="2">UDP-GLYCOSYLTRANSFERASE 75D1</fullName>
    </submittedName>
</protein>
<name>A0A9Q0Q4S6_SALPP</name>
<dbReference type="SUPFAM" id="SSF53756">
    <property type="entry name" value="UDP-Glycosyltransferase/glycogen phosphorylase"/>
    <property type="match status" value="1"/>
</dbReference>
<gene>
    <name evidence="2" type="ORF">OIU79_013065</name>
</gene>
<evidence type="ECO:0000313" key="3">
    <source>
        <dbReference type="Proteomes" id="UP001151532"/>
    </source>
</evidence>
<evidence type="ECO:0000313" key="2">
    <source>
        <dbReference type="EMBL" id="KAJ6699943.1"/>
    </source>
</evidence>
<dbReference type="GO" id="GO:0080044">
    <property type="term" value="F:quercetin 7-O-glucosyltransferase activity"/>
    <property type="evidence" value="ECO:0007669"/>
    <property type="project" value="TreeGrafter"/>
</dbReference>
<proteinExistence type="inferred from homology"/>
<dbReference type="PANTHER" id="PTHR11926:SF870">
    <property type="entry name" value="UDP-GLYCOSYLTRANSFERASE 75B1"/>
    <property type="match status" value="1"/>
</dbReference>
<dbReference type="PANTHER" id="PTHR11926">
    <property type="entry name" value="GLUCOSYL/GLUCURONOSYL TRANSFERASES"/>
    <property type="match status" value="1"/>
</dbReference>
<reference evidence="2" key="2">
    <citation type="journal article" date="2023" name="Int. J. Mol. Sci.">
        <title>De Novo Assembly and Annotation of 11 Diverse Shrub Willow (Salix) Genomes Reveals Novel Gene Organization in Sex-Linked Regions.</title>
        <authorList>
            <person name="Hyden B."/>
            <person name="Feng K."/>
            <person name="Yates T.B."/>
            <person name="Jawdy S."/>
            <person name="Cereghino C."/>
            <person name="Smart L.B."/>
            <person name="Muchero W."/>
        </authorList>
    </citation>
    <scope>NUCLEOTIDE SEQUENCE</scope>
    <source>
        <tissue evidence="2">Shoot tip</tissue>
    </source>
</reference>
<dbReference type="EMBL" id="JAPFFK010000017">
    <property type="protein sequence ID" value="KAJ6699943.1"/>
    <property type="molecule type" value="Genomic_DNA"/>
</dbReference>
<keyword evidence="3" id="KW-1185">Reference proteome</keyword>
<dbReference type="GO" id="GO:0080043">
    <property type="term" value="F:quercetin 3-O-glucosyltransferase activity"/>
    <property type="evidence" value="ECO:0007669"/>
    <property type="project" value="TreeGrafter"/>
</dbReference>
<evidence type="ECO:0000256" key="1">
    <source>
        <dbReference type="ARBA" id="ARBA00009995"/>
    </source>
</evidence>
<reference evidence="2" key="1">
    <citation type="submission" date="2022-11" db="EMBL/GenBank/DDBJ databases">
        <authorList>
            <person name="Hyden B.L."/>
            <person name="Feng K."/>
            <person name="Yates T."/>
            <person name="Jawdy S."/>
            <person name="Smart L.B."/>
            <person name="Muchero W."/>
        </authorList>
    </citation>
    <scope>NUCLEOTIDE SEQUENCE</scope>
    <source>
        <tissue evidence="2">Shoot tip</tissue>
    </source>
</reference>
<dbReference type="Proteomes" id="UP001151532">
    <property type="component" value="Chromosome 6"/>
</dbReference>
<organism evidence="2 3">
    <name type="scientific">Salix purpurea</name>
    <name type="common">Purple osier willow</name>
    <dbReference type="NCBI Taxonomy" id="77065"/>
    <lineage>
        <taxon>Eukaryota</taxon>
        <taxon>Viridiplantae</taxon>
        <taxon>Streptophyta</taxon>
        <taxon>Embryophyta</taxon>
        <taxon>Tracheophyta</taxon>
        <taxon>Spermatophyta</taxon>
        <taxon>Magnoliopsida</taxon>
        <taxon>eudicotyledons</taxon>
        <taxon>Gunneridae</taxon>
        <taxon>Pentapetalae</taxon>
        <taxon>rosids</taxon>
        <taxon>fabids</taxon>
        <taxon>Malpighiales</taxon>
        <taxon>Salicaceae</taxon>
        <taxon>Saliceae</taxon>
        <taxon>Salix</taxon>
    </lineage>
</organism>
<accession>A0A9Q0Q4S6</accession>
<dbReference type="Gene3D" id="3.40.50.2000">
    <property type="entry name" value="Glycogen Phosphorylase B"/>
    <property type="match status" value="3"/>
</dbReference>
<dbReference type="AlphaFoldDB" id="A0A9Q0Q4S6"/>
<dbReference type="OrthoDB" id="5835829at2759"/>